<organism evidence="4 5">
    <name type="scientific">Leptotrichia hofstadii</name>
    <dbReference type="NCBI Taxonomy" id="157688"/>
    <lineage>
        <taxon>Bacteria</taxon>
        <taxon>Fusobacteriati</taxon>
        <taxon>Fusobacteriota</taxon>
        <taxon>Fusobacteriia</taxon>
        <taxon>Fusobacteriales</taxon>
        <taxon>Leptotrichiaceae</taxon>
        <taxon>Leptotrichia</taxon>
    </lineage>
</organism>
<gene>
    <name evidence="4" type="ORF">JCM16775_2175</name>
</gene>
<evidence type="ECO:0000256" key="2">
    <source>
        <dbReference type="ARBA" id="ARBA00022573"/>
    </source>
</evidence>
<dbReference type="Proteomes" id="UP000321892">
    <property type="component" value="Chromosome"/>
</dbReference>
<dbReference type="GO" id="GO:0016994">
    <property type="term" value="F:precorrin-6A reductase activity"/>
    <property type="evidence" value="ECO:0007669"/>
    <property type="project" value="InterPro"/>
</dbReference>
<dbReference type="InterPro" id="IPR003723">
    <property type="entry name" value="Precorrin-6x_reduct"/>
</dbReference>
<dbReference type="GO" id="GO:0009236">
    <property type="term" value="P:cobalamin biosynthetic process"/>
    <property type="evidence" value="ECO:0007669"/>
    <property type="project" value="UniProtKB-UniPathway"/>
</dbReference>
<keyword evidence="2" id="KW-0169">Cobalamin biosynthesis</keyword>
<evidence type="ECO:0000256" key="3">
    <source>
        <dbReference type="ARBA" id="ARBA00023002"/>
    </source>
</evidence>
<dbReference type="NCBIfam" id="TIGR00715">
    <property type="entry name" value="precor6x_red"/>
    <property type="match status" value="1"/>
</dbReference>
<dbReference type="AlphaFoldDB" id="A0A510JJI9"/>
<dbReference type="Pfam" id="PF02571">
    <property type="entry name" value="CbiJ"/>
    <property type="match status" value="1"/>
</dbReference>
<dbReference type="UniPathway" id="UPA00148"/>
<keyword evidence="5" id="KW-1185">Reference proteome</keyword>
<name>A0A510JJI9_9FUSO</name>
<sequence>MIWIIGGTKDSRSILDEVLKVREDEIIVSTATEYGGKLLEDVAKNEQVHIISERLNVLQIESMILEKKIDLIIDASHPYAQNISNTVISMVSYLNEKAAAGKEIKYVRFERKMIDYGNEDVFQFNNLQELIKFLNKVENKNVLSTLGSNTLAEIKEIRNKNNLFVRILPTTTSIQRAEELGYLPKNIIAMQGPFSKNMNIAMLKDLKIDYLITKESGETGGELQKVEACQECGVKILAIKRPVLNYGVSFHAIEELIKYIAEPLESEKC</sequence>
<dbReference type="OrthoDB" id="9780707at2"/>
<evidence type="ECO:0000313" key="5">
    <source>
        <dbReference type="Proteomes" id="UP000321892"/>
    </source>
</evidence>
<dbReference type="EMBL" id="AP019823">
    <property type="protein sequence ID" value="BBM39464.1"/>
    <property type="molecule type" value="Genomic_DNA"/>
</dbReference>
<dbReference type="PANTHER" id="PTHR36925:SF1">
    <property type="entry name" value="COBALT-PRECORRIN-6A REDUCTASE"/>
    <property type="match status" value="1"/>
</dbReference>
<proteinExistence type="predicted"/>
<dbReference type="PROSITE" id="PS51014">
    <property type="entry name" value="COBK_CBIJ"/>
    <property type="match status" value="1"/>
</dbReference>
<dbReference type="PANTHER" id="PTHR36925">
    <property type="entry name" value="COBALT-PRECORRIN-6A REDUCTASE"/>
    <property type="match status" value="1"/>
</dbReference>
<protein>
    <submittedName>
        <fullName evidence="4">Precorrin-6x reductase</fullName>
    </submittedName>
</protein>
<accession>A0A510JJI9</accession>
<evidence type="ECO:0000256" key="1">
    <source>
        <dbReference type="ARBA" id="ARBA00004953"/>
    </source>
</evidence>
<dbReference type="KEGG" id="lhf:JCM16775_2175"/>
<dbReference type="RefSeq" id="WP_026746751.1">
    <property type="nucleotide sequence ID" value="NZ_AP019823.1"/>
</dbReference>
<evidence type="ECO:0000313" key="4">
    <source>
        <dbReference type="EMBL" id="BBM39464.1"/>
    </source>
</evidence>
<reference evidence="4 5" key="1">
    <citation type="submission" date="2019-07" db="EMBL/GenBank/DDBJ databases">
        <title>Complete Genome Sequence of Leptotrichia hofstadii Strain JCM16775.</title>
        <authorList>
            <person name="Watanabe S."/>
            <person name="Cui L."/>
        </authorList>
    </citation>
    <scope>NUCLEOTIDE SEQUENCE [LARGE SCALE GENOMIC DNA]</scope>
    <source>
        <strain evidence="4 5">JCM16775</strain>
    </source>
</reference>
<keyword evidence="3" id="KW-0560">Oxidoreductase</keyword>
<comment type="pathway">
    <text evidence="1">Cofactor biosynthesis; adenosylcobalamin biosynthesis.</text>
</comment>